<dbReference type="Proteomes" id="UP001205601">
    <property type="component" value="Unassembled WGS sequence"/>
</dbReference>
<dbReference type="PROSITE" id="PS00062">
    <property type="entry name" value="ALDOKETO_REDUCTASE_2"/>
    <property type="match status" value="1"/>
</dbReference>
<evidence type="ECO:0000256" key="2">
    <source>
        <dbReference type="ARBA" id="ARBA00022857"/>
    </source>
</evidence>
<name>A0ABT2NH30_9RHOB</name>
<dbReference type="InterPro" id="IPR036812">
    <property type="entry name" value="NAD(P)_OxRdtase_dom_sf"/>
</dbReference>
<evidence type="ECO:0000259" key="4">
    <source>
        <dbReference type="Pfam" id="PF00248"/>
    </source>
</evidence>
<sequence length="307" mass="32762">MTDHSTRKSKTAAGIPPVGFGTYLIADDDAPAAVAAAIAAGYRHIDTAAGYQNEAGVGRGIREGIEDAGLDRSDIFVTTKLWPGNPAWGDKPKGYGETVAAFAGSLDALGLDYVDLYLIHAPSGGSERVNEWRALVDLKAQGKARSIGVSNYTEAHVEEIRAAGLPLPEYNQIELHPWSQKPQLLEFMAKNGIAPIAYSSLVPLSTWRAAPGQGSAKTSEMRAAGDEAGSPFKAMAVKYGVTEAQVLLRWGVQKGFAVLPKSLNPVRMRQNIDLFGFEIDAEDMALLATMDRGDGVAWATGDPRFMG</sequence>
<keyword evidence="3" id="KW-0560">Oxidoreductase</keyword>
<dbReference type="PROSITE" id="PS00063">
    <property type="entry name" value="ALDOKETO_REDUCTASE_3"/>
    <property type="match status" value="1"/>
</dbReference>
<accession>A0ABT2NH30</accession>
<dbReference type="PROSITE" id="PS00798">
    <property type="entry name" value="ALDOKETO_REDUCTASE_1"/>
    <property type="match status" value="1"/>
</dbReference>
<protein>
    <submittedName>
        <fullName evidence="5">Aldo/keto reductase</fullName>
    </submittedName>
</protein>
<evidence type="ECO:0000256" key="3">
    <source>
        <dbReference type="ARBA" id="ARBA00023002"/>
    </source>
</evidence>
<dbReference type="SUPFAM" id="SSF51430">
    <property type="entry name" value="NAD(P)-linked oxidoreductase"/>
    <property type="match status" value="1"/>
</dbReference>
<dbReference type="PANTHER" id="PTHR43827:SF3">
    <property type="entry name" value="NADP-DEPENDENT OXIDOREDUCTASE DOMAIN-CONTAINING PROTEIN"/>
    <property type="match status" value="1"/>
</dbReference>
<dbReference type="CDD" id="cd19071">
    <property type="entry name" value="AKR_AKR1-5-like"/>
    <property type="match status" value="1"/>
</dbReference>
<keyword evidence="6" id="KW-1185">Reference proteome</keyword>
<keyword evidence="2" id="KW-0521">NADP</keyword>
<evidence type="ECO:0000313" key="5">
    <source>
        <dbReference type="EMBL" id="MCT8328217.1"/>
    </source>
</evidence>
<feature type="domain" description="NADP-dependent oxidoreductase" evidence="4">
    <location>
        <begin position="20"/>
        <end position="288"/>
    </location>
</feature>
<dbReference type="PRINTS" id="PR00069">
    <property type="entry name" value="ALDKETRDTASE"/>
</dbReference>
<dbReference type="Gene3D" id="3.20.20.100">
    <property type="entry name" value="NADP-dependent oxidoreductase domain"/>
    <property type="match status" value="1"/>
</dbReference>
<dbReference type="InterPro" id="IPR020471">
    <property type="entry name" value="AKR"/>
</dbReference>
<dbReference type="InterPro" id="IPR023210">
    <property type="entry name" value="NADP_OxRdtase_dom"/>
</dbReference>
<reference evidence="6" key="1">
    <citation type="submission" date="2023-07" db="EMBL/GenBank/DDBJ databases">
        <title>Defluviimonas sediminis sp. nov., isolated from mangrove sediment.</title>
        <authorList>
            <person name="Liu L."/>
            <person name="Li J."/>
            <person name="Huang Y."/>
            <person name="Pan J."/>
            <person name="Li M."/>
        </authorList>
    </citation>
    <scope>NUCLEOTIDE SEQUENCE [LARGE SCALE GENOMIC DNA]</scope>
    <source>
        <strain evidence="6">FT324</strain>
    </source>
</reference>
<dbReference type="RefSeq" id="WP_261493656.1">
    <property type="nucleotide sequence ID" value="NZ_JAOCQF010000001.1"/>
</dbReference>
<dbReference type="EMBL" id="JAOCQF010000001">
    <property type="protein sequence ID" value="MCT8328217.1"/>
    <property type="molecule type" value="Genomic_DNA"/>
</dbReference>
<evidence type="ECO:0000256" key="1">
    <source>
        <dbReference type="ARBA" id="ARBA00007905"/>
    </source>
</evidence>
<organism evidence="5 6">
    <name type="scientific">Albidovulum sediminis</name>
    <dbReference type="NCBI Taxonomy" id="3066345"/>
    <lineage>
        <taxon>Bacteria</taxon>
        <taxon>Pseudomonadati</taxon>
        <taxon>Pseudomonadota</taxon>
        <taxon>Alphaproteobacteria</taxon>
        <taxon>Rhodobacterales</taxon>
        <taxon>Paracoccaceae</taxon>
        <taxon>Albidovulum</taxon>
    </lineage>
</organism>
<proteinExistence type="inferred from homology"/>
<dbReference type="Pfam" id="PF00248">
    <property type="entry name" value="Aldo_ket_red"/>
    <property type="match status" value="1"/>
</dbReference>
<dbReference type="InterPro" id="IPR018170">
    <property type="entry name" value="Aldo/ket_reductase_CS"/>
</dbReference>
<comment type="caution">
    <text evidence="5">The sequence shown here is derived from an EMBL/GenBank/DDBJ whole genome shotgun (WGS) entry which is preliminary data.</text>
</comment>
<comment type="similarity">
    <text evidence="1">Belongs to the aldo/keto reductase family.</text>
</comment>
<dbReference type="PANTHER" id="PTHR43827">
    <property type="entry name" value="2,5-DIKETO-D-GLUCONIC ACID REDUCTASE"/>
    <property type="match status" value="1"/>
</dbReference>
<dbReference type="PIRSF" id="PIRSF000097">
    <property type="entry name" value="AKR"/>
    <property type="match status" value="1"/>
</dbReference>
<gene>
    <name evidence="5" type="ORF">N5I32_01675</name>
</gene>
<evidence type="ECO:0000313" key="6">
    <source>
        <dbReference type="Proteomes" id="UP001205601"/>
    </source>
</evidence>